<reference evidence="7 8" key="1">
    <citation type="submission" date="2019-11" db="EMBL/GenBank/DDBJ databases">
        <title>Escherichia alba sp. nov. isolated from the gut of plastic-eating superworms Zophobas atratus.</title>
        <authorList>
            <person name="Yang Y."/>
        </authorList>
    </citation>
    <scope>NUCLEOTIDE SEQUENCE [LARGE SCALE GENOMIC DNA]</scope>
    <source>
        <strain evidence="8">BIT-B35</strain>
    </source>
</reference>
<keyword evidence="4" id="KW-0281">Fimbrium</keyword>
<dbReference type="InterPro" id="IPR036937">
    <property type="entry name" value="Adhesion_dom_fimbrial_sf"/>
</dbReference>
<dbReference type="EMBL" id="WMJZ01000004">
    <property type="protein sequence ID" value="MTH45506.1"/>
    <property type="molecule type" value="Genomic_DNA"/>
</dbReference>
<evidence type="ECO:0000313" key="7">
    <source>
        <dbReference type="EMBL" id="MTH45506.1"/>
    </source>
</evidence>
<dbReference type="SUPFAM" id="SSF49401">
    <property type="entry name" value="Bacterial adhesins"/>
    <property type="match status" value="1"/>
</dbReference>
<feature type="domain" description="Fimbrial-type adhesion" evidence="6">
    <location>
        <begin position="47"/>
        <end position="191"/>
    </location>
</feature>
<accession>A0A6L6IIU5</accession>
<dbReference type="Proteomes" id="UP000477739">
    <property type="component" value="Unassembled WGS sequence"/>
</dbReference>
<dbReference type="OrthoDB" id="6466381at2"/>
<dbReference type="InterPro" id="IPR008966">
    <property type="entry name" value="Adhesion_dom_sf"/>
</dbReference>
<gene>
    <name evidence="7" type="ORF">GJV78_04355</name>
</gene>
<proteinExistence type="inferred from homology"/>
<dbReference type="GO" id="GO:0009289">
    <property type="term" value="C:pilus"/>
    <property type="evidence" value="ECO:0007669"/>
    <property type="project" value="UniProtKB-SubCell"/>
</dbReference>
<evidence type="ECO:0000256" key="5">
    <source>
        <dbReference type="SAM" id="SignalP"/>
    </source>
</evidence>
<dbReference type="InterPro" id="IPR050263">
    <property type="entry name" value="Bact_Fimbrial_Adh_Pro"/>
</dbReference>
<keyword evidence="3 5" id="KW-0732">Signal</keyword>
<sequence length="192" mass="19894">MKINNVAKAILAASLVFSAPMVFADGSGVNTSLDSSEGTQGSGGVVTFQGKITEVSCNVTTDSKSKLVDLGAWAKSYFDDHDETTRRQFKINVEDCPESVTSVAVLFDGTKDAQDSTLLKVTPGADSASGVGVKLLEDDGSTQIKIGSVSKSVAPEAGGTAELAFYADYTKNGDAIKAGDASAVSNFLMVYN</sequence>
<dbReference type="GO" id="GO:0043709">
    <property type="term" value="P:cell adhesion involved in single-species biofilm formation"/>
    <property type="evidence" value="ECO:0007669"/>
    <property type="project" value="TreeGrafter"/>
</dbReference>
<comment type="subcellular location">
    <subcellularLocation>
        <location evidence="1">Fimbrium</location>
    </subcellularLocation>
</comment>
<evidence type="ECO:0000256" key="4">
    <source>
        <dbReference type="ARBA" id="ARBA00023263"/>
    </source>
</evidence>
<evidence type="ECO:0000259" key="6">
    <source>
        <dbReference type="Pfam" id="PF00419"/>
    </source>
</evidence>
<evidence type="ECO:0000256" key="3">
    <source>
        <dbReference type="ARBA" id="ARBA00022729"/>
    </source>
</evidence>
<dbReference type="RefSeq" id="WP_155107177.1">
    <property type="nucleotide sequence ID" value="NZ_WMJZ01000004.1"/>
</dbReference>
<evidence type="ECO:0000256" key="1">
    <source>
        <dbReference type="ARBA" id="ARBA00004561"/>
    </source>
</evidence>
<dbReference type="PANTHER" id="PTHR33420">
    <property type="entry name" value="FIMBRIAL SUBUNIT ELFA-RELATED"/>
    <property type="match status" value="1"/>
</dbReference>
<feature type="chain" id="PRO_5026859386" evidence="5">
    <location>
        <begin position="25"/>
        <end position="192"/>
    </location>
</feature>
<comment type="similarity">
    <text evidence="2">Belongs to the fimbrial protein family.</text>
</comment>
<name>A0A6L6IIU5_9ENTR</name>
<evidence type="ECO:0000313" key="8">
    <source>
        <dbReference type="Proteomes" id="UP000477739"/>
    </source>
</evidence>
<feature type="signal peptide" evidence="5">
    <location>
        <begin position="1"/>
        <end position="24"/>
    </location>
</feature>
<dbReference type="InterPro" id="IPR000259">
    <property type="entry name" value="Adhesion_dom_fimbrial"/>
</dbReference>
<evidence type="ECO:0000256" key="2">
    <source>
        <dbReference type="ARBA" id="ARBA00006671"/>
    </source>
</evidence>
<keyword evidence="8" id="KW-1185">Reference proteome</keyword>
<comment type="caution">
    <text evidence="7">The sequence shown here is derived from an EMBL/GenBank/DDBJ whole genome shotgun (WGS) entry which is preliminary data.</text>
</comment>
<dbReference type="AlphaFoldDB" id="A0A6L6IIU5"/>
<organism evidence="7 8">
    <name type="scientific">Intestinirhabdus alba</name>
    <dbReference type="NCBI Taxonomy" id="2899544"/>
    <lineage>
        <taxon>Bacteria</taxon>
        <taxon>Pseudomonadati</taxon>
        <taxon>Pseudomonadota</taxon>
        <taxon>Gammaproteobacteria</taxon>
        <taxon>Enterobacterales</taxon>
        <taxon>Enterobacteriaceae</taxon>
        <taxon>Intestinirhabdus</taxon>
    </lineage>
</organism>
<protein>
    <submittedName>
        <fullName evidence="7">Fimbrial protein</fullName>
    </submittedName>
</protein>
<dbReference type="Gene3D" id="2.60.40.1090">
    <property type="entry name" value="Fimbrial-type adhesion domain"/>
    <property type="match status" value="1"/>
</dbReference>
<dbReference type="Pfam" id="PF00419">
    <property type="entry name" value="Fimbrial"/>
    <property type="match status" value="1"/>
</dbReference>
<dbReference type="PANTHER" id="PTHR33420:SF3">
    <property type="entry name" value="FIMBRIAL SUBUNIT ELFA"/>
    <property type="match status" value="1"/>
</dbReference>